<keyword evidence="2" id="KW-1185">Reference proteome</keyword>
<organism evidence="1 2">
    <name type="scientific">Zalerion maritima</name>
    <dbReference type="NCBI Taxonomy" id="339359"/>
    <lineage>
        <taxon>Eukaryota</taxon>
        <taxon>Fungi</taxon>
        <taxon>Dikarya</taxon>
        <taxon>Ascomycota</taxon>
        <taxon>Pezizomycotina</taxon>
        <taxon>Sordariomycetes</taxon>
        <taxon>Lulworthiomycetidae</taxon>
        <taxon>Lulworthiales</taxon>
        <taxon>Lulworthiaceae</taxon>
        <taxon>Zalerion</taxon>
    </lineage>
</organism>
<proteinExistence type="predicted"/>
<reference evidence="1" key="1">
    <citation type="submission" date="2022-07" db="EMBL/GenBank/DDBJ databases">
        <title>Draft genome sequence of Zalerion maritima ATCC 34329, a (micro)plastics degrading marine fungus.</title>
        <authorList>
            <person name="Paco A."/>
            <person name="Goncalves M.F.M."/>
            <person name="Rocha-Santos T.A.P."/>
            <person name="Alves A."/>
        </authorList>
    </citation>
    <scope>NUCLEOTIDE SEQUENCE</scope>
    <source>
        <strain evidence="1">ATCC 34329</strain>
    </source>
</reference>
<name>A0AAD5RLZ8_9PEZI</name>
<sequence>MPRYPIEDSGEGPNVKTYIDRLISLSHPIKYIPIAYGTVDNDGFPTRFALQTNPGALDEPIECYGGNPDAYFQNDFCIVQQANGHQQGRHTSHTFVFLALGCLFKMPTNGTGEPKDTGYAIAVNLVDYSVWAIEPEMLKGWYDHGRGQYLASFFGILEDPTRKEEPPVGYRKEVAAKLLDTIELFGLVGESRIRRTAQCSRVYDPLEIGTCSYERAREVIQEAKYRHSSTSSSGQSSIESWTSAQRSMIVVESEAPEDTRMAD</sequence>
<protein>
    <submittedName>
        <fullName evidence="1">Uncharacterized protein</fullName>
    </submittedName>
</protein>
<dbReference type="Proteomes" id="UP001201980">
    <property type="component" value="Unassembled WGS sequence"/>
</dbReference>
<comment type="caution">
    <text evidence="1">The sequence shown here is derived from an EMBL/GenBank/DDBJ whole genome shotgun (WGS) entry which is preliminary data.</text>
</comment>
<gene>
    <name evidence="1" type="ORF">MKZ38_004116</name>
</gene>
<dbReference type="EMBL" id="JAKWBI020000240">
    <property type="protein sequence ID" value="KAJ2898190.1"/>
    <property type="molecule type" value="Genomic_DNA"/>
</dbReference>
<evidence type="ECO:0000313" key="1">
    <source>
        <dbReference type="EMBL" id="KAJ2898190.1"/>
    </source>
</evidence>
<evidence type="ECO:0000313" key="2">
    <source>
        <dbReference type="Proteomes" id="UP001201980"/>
    </source>
</evidence>
<accession>A0AAD5RLZ8</accession>
<dbReference type="AlphaFoldDB" id="A0AAD5RLZ8"/>